<dbReference type="InterPro" id="IPR029313">
    <property type="entry name" value="FANCI_S3"/>
</dbReference>
<dbReference type="InterPro" id="IPR029312">
    <property type="entry name" value="FANCI_HD2"/>
</dbReference>
<dbReference type="Pfam" id="PF14677">
    <property type="entry name" value="FANCI_S3"/>
    <property type="match status" value="1"/>
</dbReference>
<dbReference type="Pfam" id="PF14674">
    <property type="entry name" value="FANCI_S1-cap"/>
    <property type="match status" value="1"/>
</dbReference>
<evidence type="ECO:0000313" key="9">
    <source>
        <dbReference type="Ensembl" id="ENSMGAP00000028360.1"/>
    </source>
</evidence>
<evidence type="ECO:0000313" key="10">
    <source>
        <dbReference type="Proteomes" id="UP000001645"/>
    </source>
</evidence>
<dbReference type="GeneTree" id="ENSGT00390000005855"/>
<feature type="domain" description="FANCI solenoid 1 cap" evidence="2">
    <location>
        <begin position="1"/>
        <end position="53"/>
    </location>
</feature>
<dbReference type="InterPro" id="IPR029314">
    <property type="entry name" value="FANCI_S4"/>
</dbReference>
<dbReference type="CTD" id="55215"/>
<gene>
    <name evidence="9" type="primary">FANCI</name>
</gene>
<feature type="domain" description="FANCI solenoid 4" evidence="6">
    <location>
        <begin position="1043"/>
        <end position="1295"/>
    </location>
</feature>
<feature type="domain" description="FANCI solenoid 2" evidence="4">
    <location>
        <begin position="380"/>
        <end position="543"/>
    </location>
</feature>
<feature type="domain" description="FANCI helical" evidence="8">
    <location>
        <begin position="557"/>
        <end position="788"/>
    </location>
</feature>
<dbReference type="GO" id="GO:0070182">
    <property type="term" value="F:DNA polymerase binding"/>
    <property type="evidence" value="ECO:0007669"/>
    <property type="project" value="TreeGrafter"/>
</dbReference>
<reference evidence="9" key="3">
    <citation type="submission" date="2025-09" db="UniProtKB">
        <authorList>
            <consortium name="Ensembl"/>
        </authorList>
    </citation>
    <scope>IDENTIFICATION</scope>
</reference>
<dbReference type="Pfam" id="PF14675">
    <property type="entry name" value="FANCI_S1"/>
    <property type="match status" value="1"/>
</dbReference>
<evidence type="ECO:0000259" key="4">
    <source>
        <dbReference type="Pfam" id="PF14676"/>
    </source>
</evidence>
<dbReference type="GO" id="GO:0006281">
    <property type="term" value="P:DNA repair"/>
    <property type="evidence" value="ECO:0007669"/>
    <property type="project" value="InterPro"/>
</dbReference>
<dbReference type="Proteomes" id="UP000001645">
    <property type="component" value="Chromosome 12"/>
</dbReference>
<dbReference type="Pfam" id="PF14678">
    <property type="entry name" value="FANCI_S4"/>
    <property type="match status" value="1"/>
</dbReference>
<dbReference type="CDD" id="cd11720">
    <property type="entry name" value="FANCI"/>
    <property type="match status" value="1"/>
</dbReference>
<keyword evidence="10" id="KW-1185">Reference proteome</keyword>
<protein>
    <submittedName>
        <fullName evidence="9">FA complementation group I</fullName>
    </submittedName>
</protein>
<reference evidence="9" key="2">
    <citation type="submission" date="2025-08" db="UniProtKB">
        <authorList>
            <consortium name="Ensembl"/>
        </authorList>
    </citation>
    <scope>IDENTIFICATION</scope>
</reference>
<dbReference type="InterPro" id="IPR029315">
    <property type="entry name" value="FANCI_S2"/>
</dbReference>
<dbReference type="Pfam" id="PF14679">
    <property type="entry name" value="FANCI_HD1"/>
    <property type="match status" value="1"/>
</dbReference>
<evidence type="ECO:0000256" key="1">
    <source>
        <dbReference type="SAM" id="MobiDB-lite"/>
    </source>
</evidence>
<dbReference type="Ensembl" id="ENSMGAT00000023315.1">
    <property type="protein sequence ID" value="ENSMGAP00000028360.1"/>
    <property type="gene ID" value="ENSMGAG00000008560.2"/>
</dbReference>
<dbReference type="GeneID" id="100548812"/>
<dbReference type="InterPro" id="IPR029310">
    <property type="entry name" value="FANCI_HD1"/>
</dbReference>
<evidence type="ECO:0000259" key="2">
    <source>
        <dbReference type="Pfam" id="PF14674"/>
    </source>
</evidence>
<evidence type="ECO:0000259" key="7">
    <source>
        <dbReference type="Pfam" id="PF14679"/>
    </source>
</evidence>
<feature type="domain" description="FANCI solenoid 3" evidence="5">
    <location>
        <begin position="806"/>
        <end position="1030"/>
    </location>
</feature>
<evidence type="ECO:0000259" key="3">
    <source>
        <dbReference type="Pfam" id="PF14675"/>
    </source>
</evidence>
<evidence type="ECO:0000259" key="5">
    <source>
        <dbReference type="Pfam" id="PF14677"/>
    </source>
</evidence>
<dbReference type="InterPro" id="IPR029305">
    <property type="entry name" value="FANCI_S1-cap"/>
</dbReference>
<organism evidence="9 10">
    <name type="scientific">Meleagris gallopavo</name>
    <name type="common">Wild turkey</name>
    <dbReference type="NCBI Taxonomy" id="9103"/>
    <lineage>
        <taxon>Eukaryota</taxon>
        <taxon>Metazoa</taxon>
        <taxon>Chordata</taxon>
        <taxon>Craniata</taxon>
        <taxon>Vertebrata</taxon>
        <taxon>Euteleostomi</taxon>
        <taxon>Archelosauria</taxon>
        <taxon>Archosauria</taxon>
        <taxon>Dinosauria</taxon>
        <taxon>Saurischia</taxon>
        <taxon>Theropoda</taxon>
        <taxon>Coelurosauria</taxon>
        <taxon>Aves</taxon>
        <taxon>Neognathae</taxon>
        <taxon>Galloanserae</taxon>
        <taxon>Galliformes</taxon>
        <taxon>Phasianidae</taxon>
        <taxon>Meleagridinae</taxon>
        <taxon>Meleagris</taxon>
    </lineage>
</organism>
<dbReference type="PANTHER" id="PTHR21818:SF0">
    <property type="entry name" value="FANCONI ANEMIA GROUP I PROTEIN"/>
    <property type="match status" value="1"/>
</dbReference>
<dbReference type="InterPro" id="IPR026171">
    <property type="entry name" value="FANCI"/>
</dbReference>
<dbReference type="InterPro" id="IPR029308">
    <property type="entry name" value="FANCI_S1"/>
</dbReference>
<dbReference type="Pfam" id="PF14676">
    <property type="entry name" value="FANCI_S2"/>
    <property type="match status" value="1"/>
</dbReference>
<feature type="region of interest" description="Disordered" evidence="1">
    <location>
        <begin position="1301"/>
        <end position="1337"/>
    </location>
</feature>
<feature type="domain" description="FANCI solenoid 1" evidence="3">
    <location>
        <begin position="64"/>
        <end position="281"/>
    </location>
</feature>
<accession>A0A803Y9B3</accession>
<reference evidence="9 10" key="1">
    <citation type="journal article" date="2010" name="PLoS Biol.">
        <title>Multi-platform next-generation sequencing of the domestic turkey (Meleagris gallopavo): genome assembly and analysis.</title>
        <authorList>
            <person name="Dalloul R.A."/>
            <person name="Long J.A."/>
            <person name="Zimin A.V."/>
            <person name="Aslam L."/>
            <person name="Beal K."/>
            <person name="Blomberg L.A."/>
            <person name="Bouffard P."/>
            <person name="Burt D.W."/>
            <person name="Crasta O."/>
            <person name="Crooijmans R.P."/>
            <person name="Cooper K."/>
            <person name="Coulombe R.A."/>
            <person name="De S."/>
            <person name="Delany M.E."/>
            <person name="Dodgson J.B."/>
            <person name="Dong J.J."/>
            <person name="Evans C."/>
            <person name="Frederickson K.M."/>
            <person name="Flicek P."/>
            <person name="Florea L."/>
            <person name="Folkerts O."/>
            <person name="Groenen M.A."/>
            <person name="Harkins T.T."/>
            <person name="Herrero J."/>
            <person name="Hoffmann S."/>
            <person name="Megens H.J."/>
            <person name="Jiang A."/>
            <person name="de Jong P."/>
            <person name="Kaiser P."/>
            <person name="Kim H."/>
            <person name="Kim K.W."/>
            <person name="Kim S."/>
            <person name="Langenberger D."/>
            <person name="Lee M.K."/>
            <person name="Lee T."/>
            <person name="Mane S."/>
            <person name="Marcais G."/>
            <person name="Marz M."/>
            <person name="McElroy A.P."/>
            <person name="Modise T."/>
            <person name="Nefedov M."/>
            <person name="Notredame C."/>
            <person name="Paton I.R."/>
            <person name="Payne W.S."/>
            <person name="Pertea G."/>
            <person name="Prickett D."/>
            <person name="Puiu D."/>
            <person name="Qioa D."/>
            <person name="Raineri E."/>
            <person name="Ruffier M."/>
            <person name="Salzberg S.L."/>
            <person name="Schatz M.C."/>
            <person name="Scheuring C."/>
            <person name="Schmidt C.J."/>
            <person name="Schroeder S."/>
            <person name="Searle S.M."/>
            <person name="Smith E.J."/>
            <person name="Smith J."/>
            <person name="Sonstegard T.S."/>
            <person name="Stadler P.F."/>
            <person name="Tafer H."/>
            <person name="Tu Z.J."/>
            <person name="Van Tassell C.P."/>
            <person name="Vilella A.J."/>
            <person name="Williams K.P."/>
            <person name="Yorke J.A."/>
            <person name="Zhang L."/>
            <person name="Zhang H.B."/>
            <person name="Zhang X."/>
            <person name="Zhang Y."/>
            <person name="Reed K.M."/>
        </authorList>
    </citation>
    <scope>NUCLEOTIDE SEQUENCE [LARGE SCALE GENOMIC DNA]</scope>
</reference>
<sequence length="1337" mass="149179">MAQRILQLAAEESPERLQEALQGLAEGELGDMVTRQALRGRETAALLRGIFRGSPCSQQSGVLRRLQVYKHCVPLVESGDLHVGKVSEIIGLLMLEARQLPGHALAELATLFVEVIKGGSLSNGKSLELFSTVLTALSNSKESLAYGKGELNGEEFKKQLINTLCSSKWDPQCVIHLANMFRDIPLSGEELQFVVEKVLRMFSKLDLQEIPPLVYQLLLLSAKGSKKTVLEGIISFFNQLDKRQKEEQRVPQSADLEVATLPLDQLRHVEGTVILHIVSAISLDQDIGEELIKHLKTEQQKDPGKALCPFSVALLLSIAVKHRLQEQIFDFLKTSITRSCKDLQFLQASKFLQDLCPQQYDVTAVILEVVKNSAFGWDHVTQGLVDLGFSLMESYEPKKSFGGKAAETNLGLSKMPAQQACKLGASILLETFKVHEPIRSDILEQVLNRVLTKAASPVSHFIDLLSNIVVSAPLVLQNSSSRVTETFDNLSFLPIDTVQGLLRAVQPLLKVSMSVRDSLILVLQKAIFSRQLDARKAAVAGFLLLLRNFKILGSLTSSQCSQAIGATQVQADVHACYNSAANEAFCLEILGSLRRCLSQQADVRLMLYEGFYDVLRRNSQLTSSIMETLLSQIKQYYLPQPDLLPPLKLEGCIMAQGDQIFLQEPLAHLLCCIQHCLAWYKSTVHLCKGGEDEEEEDVGFEQRFEEMLESVTRRMIKSELEDFELDKSADFSPSSGVGVKNNIYAIQVMGICEVLIEYNFNTGNFSKNRFEDVLGLFTCYSKLSEILKEKTGKNKSALGNKIARSFLSMGFVSTLLTALFRDNAQSHEESLAVLRCSTEFLRYAVSVALQKVQQLEETGQTDGPDGQNPEKVFQNLCKITRVLLWRYTSIPTAVEESGKKKGKSISLLCLEGLLRIFNTMQQLYTARIPQFLQALDITDGDAEEADINVTEKAAFQIRQFQRSLVNQLSSSEDDFNSKETQLLITILSTLSKLLDPGSQQFLQFLTWTVKICKENALEDLSCCKGLLTLLFSLHVLYKSPVSLLRELAQDIHACLGDIDQDVEIESRSHFAIVNVKTAAPTVCLLVLGQADKVLEEVDWLIKRLTILGSDTSEDSTQASNQTQALEKGVILQLGTLLTVFHELVQTALPAGSCVDSLLRSLSKTYTILTSLIKHYIQACRSTSNTVPGRLEKLVKLSGSHLTPQCYSFITYVQNIHSESLSFAEEKKKKKKEDETAAVSTVMAKVLRETKPIPNLIFAIEQYEKFLIHLSKKSKVNLMQYMKLSTSRDFRINASLLDSVLQEHNTEDAENEPDNNQSSTAEQPDENQEPQKKRRRKK</sequence>
<dbReference type="Pfam" id="PF14680">
    <property type="entry name" value="FANCI_HD2"/>
    <property type="match status" value="1"/>
</dbReference>
<name>A0A803Y9B3_MELGA</name>
<feature type="domain" description="FANCI helical" evidence="7">
    <location>
        <begin position="287"/>
        <end position="372"/>
    </location>
</feature>
<dbReference type="PANTHER" id="PTHR21818">
    <property type="entry name" value="BC025462 PROTEIN"/>
    <property type="match status" value="1"/>
</dbReference>
<evidence type="ECO:0000259" key="8">
    <source>
        <dbReference type="Pfam" id="PF14680"/>
    </source>
</evidence>
<dbReference type="Bgee" id="ENSMGAG00000008560">
    <property type="expression patterns" value="Expressed in bursa of Fabricius and 16 other cell types or tissues"/>
</dbReference>
<dbReference type="OrthoDB" id="195089at2759"/>
<dbReference type="KEGG" id="mgp:100548812"/>
<dbReference type="RefSeq" id="XP_010715780.1">
    <property type="nucleotide sequence ID" value="XM_010717478.3"/>
</dbReference>
<evidence type="ECO:0000259" key="6">
    <source>
        <dbReference type="Pfam" id="PF14678"/>
    </source>
</evidence>
<proteinExistence type="predicted"/>